<accession>A0AAD9N2T7</accession>
<protein>
    <submittedName>
        <fullName evidence="2">Uncharacterized protein</fullName>
    </submittedName>
</protein>
<dbReference type="EMBL" id="JAODUP010000314">
    <property type="protein sequence ID" value="KAK2152936.1"/>
    <property type="molecule type" value="Genomic_DNA"/>
</dbReference>
<dbReference type="AlphaFoldDB" id="A0AAD9N2T7"/>
<evidence type="ECO:0000256" key="1">
    <source>
        <dbReference type="SAM" id="SignalP"/>
    </source>
</evidence>
<gene>
    <name evidence="2" type="ORF">LSH36_314g01060</name>
</gene>
<sequence length="114" mass="12678">MQTLFSIVLVSVSIFWVARGYLLPELYGVEREVDITVNKRDNDKLMNTHEELKANGCGFLPSPEKCNLIGEVATEKAEGTVVTFVLLCKTESDNVASGNSKIKLPYNTPDMKRP</sequence>
<evidence type="ECO:0000313" key="3">
    <source>
        <dbReference type="Proteomes" id="UP001208570"/>
    </source>
</evidence>
<feature type="chain" id="PRO_5041910631" evidence="1">
    <location>
        <begin position="21"/>
        <end position="114"/>
    </location>
</feature>
<organism evidence="2 3">
    <name type="scientific">Paralvinella palmiformis</name>
    <dbReference type="NCBI Taxonomy" id="53620"/>
    <lineage>
        <taxon>Eukaryota</taxon>
        <taxon>Metazoa</taxon>
        <taxon>Spiralia</taxon>
        <taxon>Lophotrochozoa</taxon>
        <taxon>Annelida</taxon>
        <taxon>Polychaeta</taxon>
        <taxon>Sedentaria</taxon>
        <taxon>Canalipalpata</taxon>
        <taxon>Terebellida</taxon>
        <taxon>Terebelliformia</taxon>
        <taxon>Alvinellidae</taxon>
        <taxon>Paralvinella</taxon>
    </lineage>
</organism>
<name>A0AAD9N2T7_9ANNE</name>
<keyword evidence="3" id="KW-1185">Reference proteome</keyword>
<evidence type="ECO:0000313" key="2">
    <source>
        <dbReference type="EMBL" id="KAK2152936.1"/>
    </source>
</evidence>
<dbReference type="Proteomes" id="UP001208570">
    <property type="component" value="Unassembled WGS sequence"/>
</dbReference>
<comment type="caution">
    <text evidence="2">The sequence shown here is derived from an EMBL/GenBank/DDBJ whole genome shotgun (WGS) entry which is preliminary data.</text>
</comment>
<feature type="signal peptide" evidence="1">
    <location>
        <begin position="1"/>
        <end position="20"/>
    </location>
</feature>
<proteinExistence type="predicted"/>
<reference evidence="2" key="1">
    <citation type="journal article" date="2023" name="Mol. Biol. Evol.">
        <title>Third-Generation Sequencing Reveals the Adaptive Role of the Epigenome in Three Deep-Sea Polychaetes.</title>
        <authorList>
            <person name="Perez M."/>
            <person name="Aroh O."/>
            <person name="Sun Y."/>
            <person name="Lan Y."/>
            <person name="Juniper S.K."/>
            <person name="Young C.R."/>
            <person name="Angers B."/>
            <person name="Qian P.Y."/>
        </authorList>
    </citation>
    <scope>NUCLEOTIDE SEQUENCE</scope>
    <source>
        <strain evidence="2">P08H-3</strain>
    </source>
</reference>
<keyword evidence="1" id="KW-0732">Signal</keyword>